<evidence type="ECO:0000256" key="1">
    <source>
        <dbReference type="ARBA" id="ARBA00023098"/>
    </source>
</evidence>
<evidence type="ECO:0000313" key="5">
    <source>
        <dbReference type="EMBL" id="TDG07075.1"/>
    </source>
</evidence>
<name>A0A4R5LCY2_9BURK</name>
<dbReference type="InterPro" id="IPR002641">
    <property type="entry name" value="PNPLA_dom"/>
</dbReference>
<keyword evidence="2" id="KW-0378">Hydrolase</keyword>
<comment type="caution">
    <text evidence="5">The sequence shown here is derived from an EMBL/GenBank/DDBJ whole genome shotgun (WGS) entry which is preliminary data.</text>
</comment>
<feature type="short sequence motif" description="DGA/G" evidence="2">
    <location>
        <begin position="232"/>
        <end position="234"/>
    </location>
</feature>
<keyword evidence="2" id="KW-0442">Lipid degradation</keyword>
<reference evidence="5 6" key="1">
    <citation type="submission" date="2019-03" db="EMBL/GenBank/DDBJ databases">
        <title>Paraburkholderia sp. isolated from native Mimosa gymnas in Guartela State Park, Brazil.</title>
        <authorList>
            <person name="Paulitsch F."/>
            <person name="Hungria M."/>
            <person name="Delamuta J.R.M."/>
            <person name="Ribeiro R.A."/>
            <person name="Dall'Agnol R."/>
            <person name="Silva J.S.B."/>
        </authorList>
    </citation>
    <scope>NUCLEOTIDE SEQUENCE [LARGE SCALE GENOMIC DNA]</scope>
    <source>
        <strain evidence="5 6">CNPSo 3008</strain>
    </source>
</reference>
<gene>
    <name evidence="5" type="ORF">E1N52_17670</name>
</gene>
<feature type="compositionally biased region" description="Polar residues" evidence="3">
    <location>
        <begin position="1"/>
        <end position="20"/>
    </location>
</feature>
<evidence type="ECO:0000259" key="4">
    <source>
        <dbReference type="PROSITE" id="PS51635"/>
    </source>
</evidence>
<dbReference type="PANTHER" id="PTHR24138">
    <property type="entry name" value="INTRACELLLAR PHOSPHOLIPASE A FAMILY"/>
    <property type="match status" value="1"/>
</dbReference>
<keyword evidence="1 2" id="KW-0443">Lipid metabolism</keyword>
<dbReference type="GO" id="GO:0016787">
    <property type="term" value="F:hydrolase activity"/>
    <property type="evidence" value="ECO:0007669"/>
    <property type="project" value="UniProtKB-UniRule"/>
</dbReference>
<protein>
    <submittedName>
        <fullName evidence="5">Patatin</fullName>
    </submittedName>
</protein>
<dbReference type="Gene3D" id="3.40.1090.10">
    <property type="entry name" value="Cytosolic phospholipase A2 catalytic domain"/>
    <property type="match status" value="1"/>
</dbReference>
<evidence type="ECO:0000313" key="6">
    <source>
        <dbReference type="Proteomes" id="UP000295606"/>
    </source>
</evidence>
<dbReference type="InterPro" id="IPR047156">
    <property type="entry name" value="Teg/CotR/CapV-like"/>
</dbReference>
<evidence type="ECO:0000256" key="2">
    <source>
        <dbReference type="PROSITE-ProRule" id="PRU01161"/>
    </source>
</evidence>
<dbReference type="EMBL" id="SMOD01000012">
    <property type="protein sequence ID" value="TDG07075.1"/>
    <property type="molecule type" value="Genomic_DNA"/>
</dbReference>
<feature type="active site" description="Nucleophile" evidence="2">
    <location>
        <position position="70"/>
    </location>
</feature>
<accession>A0A4R5LCY2</accession>
<feature type="region of interest" description="Disordered" evidence="3">
    <location>
        <begin position="1"/>
        <end position="22"/>
    </location>
</feature>
<dbReference type="OrthoDB" id="9807112at2"/>
<dbReference type="PROSITE" id="PS51635">
    <property type="entry name" value="PNPLA"/>
    <property type="match status" value="1"/>
</dbReference>
<dbReference type="AlphaFoldDB" id="A0A4R5LCY2"/>
<dbReference type="InterPro" id="IPR016035">
    <property type="entry name" value="Acyl_Trfase/lysoPLipase"/>
</dbReference>
<dbReference type="Pfam" id="PF01734">
    <property type="entry name" value="Patatin"/>
    <property type="match status" value="1"/>
</dbReference>
<comment type="caution">
    <text evidence="2">Lacks conserved residue(s) required for the propagation of feature annotation.</text>
</comment>
<dbReference type="Proteomes" id="UP000295606">
    <property type="component" value="Unassembled WGS sequence"/>
</dbReference>
<evidence type="ECO:0000256" key="3">
    <source>
        <dbReference type="SAM" id="MobiDB-lite"/>
    </source>
</evidence>
<dbReference type="GO" id="GO:0016042">
    <property type="term" value="P:lipid catabolic process"/>
    <property type="evidence" value="ECO:0007669"/>
    <property type="project" value="UniProtKB-UniRule"/>
</dbReference>
<proteinExistence type="predicted"/>
<sequence length="433" mass="46348">MPRSLDCSSNGPNGHSTRSTGGHMPRFRILSLDGGGTWALIQVRALQEIYGPNKTGHEVLHNFDLVAANSGGSLVLGGLIENLPLSEILNLFLDATRRSSIFAPLGGLAGIGNKLLEDTLGLGPKYSASRKFLGIQATLPRFGGTRLDQLPKEMDGGAGPWPRILIPAFDYDLRHCMFFRSDLESLANNTIRPQAPTVAEAIHASTNAPIDYFDQPAIFPTNAGYAPHRFWDGAVAGYNNPVQAAVLETIANRQPYACADGPIAALSIGTGNTSLPLVEPGLPDTTDAELVLHQQSTGLPTDIGTMAKSIVSDPPDAATFAAYLTLGGIGCCNPDEPANEGPLVRMNPMIRPCYTNGNWTLPDGLESTEFAALVKLDMDATQQSDVDLITRFCDLWIQGPVPNQAVRTNELFQTLIGQNTFEAAKVAWLSISQ</sequence>
<dbReference type="SUPFAM" id="SSF52151">
    <property type="entry name" value="FabD/lysophospholipase-like"/>
    <property type="match status" value="1"/>
</dbReference>
<organism evidence="5 6">
    <name type="scientific">Paraburkholderia guartelaensis</name>
    <dbReference type="NCBI Taxonomy" id="2546446"/>
    <lineage>
        <taxon>Bacteria</taxon>
        <taxon>Pseudomonadati</taxon>
        <taxon>Pseudomonadota</taxon>
        <taxon>Betaproteobacteria</taxon>
        <taxon>Burkholderiales</taxon>
        <taxon>Burkholderiaceae</taxon>
        <taxon>Paraburkholderia</taxon>
    </lineage>
</organism>
<dbReference type="PANTHER" id="PTHR24138:SF10">
    <property type="entry name" value="PHOSPHOLIPASE A2"/>
    <property type="match status" value="1"/>
</dbReference>
<feature type="active site" description="Proton acceptor" evidence="2">
    <location>
        <position position="232"/>
    </location>
</feature>
<feature type="domain" description="PNPLA" evidence="4">
    <location>
        <begin position="30"/>
        <end position="246"/>
    </location>
</feature>